<name>A0ABQ8G2T5_9PEZI</name>
<dbReference type="PANTHER" id="PTHR42789">
    <property type="entry name" value="D-ISOMER SPECIFIC 2-HYDROXYACID DEHYDROGENASE FAMILY PROTEIN (AFU_ORTHOLOGUE AFUA_6G10090)"/>
    <property type="match status" value="1"/>
</dbReference>
<evidence type="ECO:0000313" key="9">
    <source>
        <dbReference type="Proteomes" id="UP000774617"/>
    </source>
</evidence>
<dbReference type="PROSITE" id="PS00065">
    <property type="entry name" value="D_2_HYDROXYACID_DH_1"/>
    <property type="match status" value="1"/>
</dbReference>
<dbReference type="EMBL" id="JAGTJR010000031">
    <property type="protein sequence ID" value="KAH7038992.1"/>
    <property type="molecule type" value="Genomic_DNA"/>
</dbReference>
<sequence>MPKPRLAILDDYQGIAAPKFAHLLHALDVETFTDHLDPSDPAQQQALIERLRPFTIISTMRERTPLPASIISALPNLQLVLTTGLKNASIDGAACSARSIVVAGAKGVGRTPSADHPTSLHSTLEHTWALILGISRNVARDDTAVKSGGWETSLATALHGKTLGVLGLGRLGADTARVGALAFGMRVVAWSSTLTQERADEATRVTGLPAGTFRVAGSKEELLREADVVSVHYVLSERSKGLLGERELGLLKREAVLVNTSRGPLVDEGALLRVLKEGRIRGAALDVFDREPLPRDSEWRTVKWGKAYGRSEVLLSPHMGYAEEGVMHRWYEDTVQNVEDWLAGKPLSTRIN</sequence>
<dbReference type="Pfam" id="PF02826">
    <property type="entry name" value="2-Hacid_dh_C"/>
    <property type="match status" value="1"/>
</dbReference>
<keyword evidence="3 5" id="KW-0560">Oxidoreductase</keyword>
<evidence type="ECO:0000256" key="4">
    <source>
        <dbReference type="ARBA" id="ARBA00023027"/>
    </source>
</evidence>
<evidence type="ECO:0000259" key="7">
    <source>
        <dbReference type="Pfam" id="PF02826"/>
    </source>
</evidence>
<feature type="domain" description="D-isomer specific 2-hydroxyacid dehydrogenase catalytic" evidence="6">
    <location>
        <begin position="25"/>
        <end position="352"/>
    </location>
</feature>
<accession>A0ABQ8G2T5</accession>
<evidence type="ECO:0000256" key="1">
    <source>
        <dbReference type="ARBA" id="ARBA00005854"/>
    </source>
</evidence>
<dbReference type="SUPFAM" id="SSF51735">
    <property type="entry name" value="NAD(P)-binding Rossmann-fold domains"/>
    <property type="match status" value="1"/>
</dbReference>
<proteinExistence type="inferred from homology"/>
<feature type="domain" description="D-isomer specific 2-hydroxyacid dehydrogenase NAD-binding" evidence="7">
    <location>
        <begin position="129"/>
        <end position="320"/>
    </location>
</feature>
<organism evidence="8 9">
    <name type="scientific">Macrophomina phaseolina</name>
    <dbReference type="NCBI Taxonomy" id="35725"/>
    <lineage>
        <taxon>Eukaryota</taxon>
        <taxon>Fungi</taxon>
        <taxon>Dikarya</taxon>
        <taxon>Ascomycota</taxon>
        <taxon>Pezizomycotina</taxon>
        <taxon>Dothideomycetes</taxon>
        <taxon>Dothideomycetes incertae sedis</taxon>
        <taxon>Botryosphaeriales</taxon>
        <taxon>Botryosphaeriaceae</taxon>
        <taxon>Macrophomina</taxon>
    </lineage>
</organism>
<dbReference type="InterPro" id="IPR029752">
    <property type="entry name" value="D-isomer_DH_CS1"/>
</dbReference>
<dbReference type="InterPro" id="IPR050857">
    <property type="entry name" value="D-2-hydroxyacid_DH"/>
</dbReference>
<dbReference type="Gene3D" id="3.40.50.720">
    <property type="entry name" value="NAD(P)-binding Rossmann-like Domain"/>
    <property type="match status" value="2"/>
</dbReference>
<dbReference type="CDD" id="cd12169">
    <property type="entry name" value="PGDH_like_1"/>
    <property type="match status" value="1"/>
</dbReference>
<keyword evidence="4" id="KW-0520">NAD</keyword>
<dbReference type="SUPFAM" id="SSF52283">
    <property type="entry name" value="Formate/glycerate dehydrogenase catalytic domain-like"/>
    <property type="match status" value="1"/>
</dbReference>
<keyword evidence="9" id="KW-1185">Reference proteome</keyword>
<keyword evidence="2" id="KW-0028">Amino-acid biosynthesis</keyword>
<reference evidence="8 9" key="1">
    <citation type="journal article" date="2021" name="Nat. Commun.">
        <title>Genetic determinants of endophytism in the Arabidopsis root mycobiome.</title>
        <authorList>
            <person name="Mesny F."/>
            <person name="Miyauchi S."/>
            <person name="Thiergart T."/>
            <person name="Pickel B."/>
            <person name="Atanasova L."/>
            <person name="Karlsson M."/>
            <person name="Huettel B."/>
            <person name="Barry K.W."/>
            <person name="Haridas S."/>
            <person name="Chen C."/>
            <person name="Bauer D."/>
            <person name="Andreopoulos W."/>
            <person name="Pangilinan J."/>
            <person name="LaButti K."/>
            <person name="Riley R."/>
            <person name="Lipzen A."/>
            <person name="Clum A."/>
            <person name="Drula E."/>
            <person name="Henrissat B."/>
            <person name="Kohler A."/>
            <person name="Grigoriev I.V."/>
            <person name="Martin F.M."/>
            <person name="Hacquard S."/>
        </authorList>
    </citation>
    <scope>NUCLEOTIDE SEQUENCE [LARGE SCALE GENOMIC DNA]</scope>
    <source>
        <strain evidence="8 9">MPI-SDFR-AT-0080</strain>
    </source>
</reference>
<evidence type="ECO:0000313" key="8">
    <source>
        <dbReference type="EMBL" id="KAH7038992.1"/>
    </source>
</evidence>
<dbReference type="PANTHER" id="PTHR42789:SF1">
    <property type="entry name" value="D-ISOMER SPECIFIC 2-HYDROXYACID DEHYDROGENASE FAMILY PROTEIN (AFU_ORTHOLOGUE AFUA_6G10090)"/>
    <property type="match status" value="1"/>
</dbReference>
<protein>
    <submittedName>
        <fullName evidence="8">D-isomer specific 2-hydroxyacid dehydrogenase</fullName>
    </submittedName>
</protein>
<dbReference type="InterPro" id="IPR006139">
    <property type="entry name" value="D-isomer_2_OHA_DH_cat_dom"/>
</dbReference>
<dbReference type="InterPro" id="IPR006140">
    <property type="entry name" value="D-isomer_DH_NAD-bd"/>
</dbReference>
<comment type="caution">
    <text evidence="8">The sequence shown here is derived from an EMBL/GenBank/DDBJ whole genome shotgun (WGS) entry which is preliminary data.</text>
</comment>
<dbReference type="InterPro" id="IPR036291">
    <property type="entry name" value="NAD(P)-bd_dom_sf"/>
</dbReference>
<evidence type="ECO:0000256" key="2">
    <source>
        <dbReference type="ARBA" id="ARBA00022605"/>
    </source>
</evidence>
<evidence type="ECO:0000256" key="5">
    <source>
        <dbReference type="RuleBase" id="RU003719"/>
    </source>
</evidence>
<evidence type="ECO:0000256" key="3">
    <source>
        <dbReference type="ARBA" id="ARBA00023002"/>
    </source>
</evidence>
<dbReference type="Pfam" id="PF00389">
    <property type="entry name" value="2-Hacid_dh"/>
    <property type="match status" value="1"/>
</dbReference>
<evidence type="ECO:0000259" key="6">
    <source>
        <dbReference type="Pfam" id="PF00389"/>
    </source>
</evidence>
<comment type="similarity">
    <text evidence="1 5">Belongs to the D-isomer specific 2-hydroxyacid dehydrogenase family.</text>
</comment>
<gene>
    <name evidence="8" type="ORF">B0J12DRAFT_250645</name>
</gene>
<dbReference type="Proteomes" id="UP000774617">
    <property type="component" value="Unassembled WGS sequence"/>
</dbReference>